<protein>
    <submittedName>
        <fullName evidence="5">Putative methyltransferase</fullName>
    </submittedName>
</protein>
<dbReference type="OMA" id="GPYWPAE"/>
<evidence type="ECO:0000256" key="2">
    <source>
        <dbReference type="ARBA" id="ARBA00022603"/>
    </source>
</evidence>
<dbReference type="GO" id="GO:0032259">
    <property type="term" value="P:methylation"/>
    <property type="evidence" value="ECO:0007669"/>
    <property type="project" value="UniProtKB-KW"/>
</dbReference>
<feature type="domain" description="Methyltransferase type 11" evidence="4">
    <location>
        <begin position="48"/>
        <end position="140"/>
    </location>
</feature>
<keyword evidence="3 5" id="KW-0808">Transferase</keyword>
<accession>A0A2L2Y1Q9</accession>
<dbReference type="CDD" id="cd02440">
    <property type="entry name" value="AdoMet_MTases"/>
    <property type="match status" value="1"/>
</dbReference>
<dbReference type="SUPFAM" id="SSF53335">
    <property type="entry name" value="S-adenosyl-L-methionine-dependent methyltransferases"/>
    <property type="match status" value="1"/>
</dbReference>
<dbReference type="Gene3D" id="3.40.50.150">
    <property type="entry name" value="Vaccinia Virus protein VP39"/>
    <property type="match status" value="1"/>
</dbReference>
<dbReference type="PANTHER" id="PTHR44942">
    <property type="entry name" value="METHYLTRANSF_11 DOMAIN-CONTAINING PROTEIN"/>
    <property type="match status" value="1"/>
</dbReference>
<dbReference type="Pfam" id="PF08241">
    <property type="entry name" value="Methyltransf_11"/>
    <property type="match status" value="1"/>
</dbReference>
<organism evidence="5">
    <name type="scientific">Parasteatoda tepidariorum</name>
    <name type="common">Common house spider</name>
    <name type="synonym">Achaearanea tepidariorum</name>
    <dbReference type="NCBI Taxonomy" id="114398"/>
    <lineage>
        <taxon>Eukaryota</taxon>
        <taxon>Metazoa</taxon>
        <taxon>Ecdysozoa</taxon>
        <taxon>Arthropoda</taxon>
        <taxon>Chelicerata</taxon>
        <taxon>Arachnida</taxon>
        <taxon>Araneae</taxon>
        <taxon>Araneomorphae</taxon>
        <taxon>Entelegynae</taxon>
        <taxon>Araneoidea</taxon>
        <taxon>Theridiidae</taxon>
        <taxon>Parasteatoda</taxon>
    </lineage>
</organism>
<evidence type="ECO:0000256" key="3">
    <source>
        <dbReference type="ARBA" id="ARBA00022679"/>
    </source>
</evidence>
<evidence type="ECO:0000259" key="4">
    <source>
        <dbReference type="Pfam" id="PF08241"/>
    </source>
</evidence>
<dbReference type="GeneID" id="107450186"/>
<dbReference type="AlphaFoldDB" id="A0A2L2Y1Q9"/>
<evidence type="ECO:0000313" key="5">
    <source>
        <dbReference type="EMBL" id="LAA02101.1"/>
    </source>
</evidence>
<reference evidence="5" key="1">
    <citation type="journal article" date="2016" name="Mol. Ecol. Resour.">
        <title>Evaluation of the impact of RNA preservation methods of spiders for de novo transcriptome assembly.</title>
        <authorList>
            <person name="Kono N."/>
            <person name="Nakamura H."/>
            <person name="Ito Y."/>
            <person name="Tomita M."/>
            <person name="Arakawa K."/>
        </authorList>
    </citation>
    <scope>NUCLEOTIDE SEQUENCE</scope>
    <source>
        <tissue evidence="5">Whole body</tissue>
    </source>
</reference>
<dbReference type="InterPro" id="IPR051052">
    <property type="entry name" value="Diverse_substrate_MTase"/>
</dbReference>
<dbReference type="EMBL" id="IAAA01009249">
    <property type="protein sequence ID" value="LAA02101.1"/>
    <property type="molecule type" value="mRNA"/>
</dbReference>
<dbReference type="KEGG" id="ptep:107450186"/>
<dbReference type="GO" id="GO:0008757">
    <property type="term" value="F:S-adenosylmethionine-dependent methyltransferase activity"/>
    <property type="evidence" value="ECO:0007669"/>
    <property type="project" value="InterPro"/>
</dbReference>
<proteinExistence type="evidence at transcript level"/>
<dbReference type="InterPro" id="IPR029063">
    <property type="entry name" value="SAM-dependent_MTases_sf"/>
</dbReference>
<dbReference type="OrthoDB" id="506498at2759"/>
<comment type="similarity">
    <text evidence="1">Belongs to the methyltransferase superfamily.</text>
</comment>
<dbReference type="PANTHER" id="PTHR44942:SF4">
    <property type="entry name" value="METHYLTRANSFERASE TYPE 11 DOMAIN-CONTAINING PROTEIN"/>
    <property type="match status" value="1"/>
</dbReference>
<dbReference type="RefSeq" id="XP_015921419.1">
    <property type="nucleotide sequence ID" value="XM_016065933.2"/>
</dbReference>
<sequence>MSSALFKGAKHAKLYSQFRPYPPRELIETIITYMKEKIKLEPPFCKAIDIGCGSGQSTFVLSQHFKSLLGVDVSEAQIKCAQEIHALPNIEYKVSEGDNLPVLSSSVQLVTLCQSIHWFVPLDNLYKEIRRILIPGGVVAAYGYWIPLPKTDDNKKNSEIYKCVFDYCHEEKLGAYWDKERYIVQNKYTDVNFPFLNQKRVELVNESESSLADYIGYLSTWSSYQKLSREHPDQASELLPEIEERLKEILGSKDTSEKIQLKLHTDYFMLIGHQ</sequence>
<keyword evidence="2 5" id="KW-0489">Methyltransferase</keyword>
<name>A0A2L2Y1Q9_PARTP</name>
<dbReference type="InterPro" id="IPR013216">
    <property type="entry name" value="Methyltransf_11"/>
</dbReference>
<evidence type="ECO:0000256" key="1">
    <source>
        <dbReference type="ARBA" id="ARBA00008361"/>
    </source>
</evidence>